<evidence type="ECO:0000313" key="1">
    <source>
        <dbReference type="EMBL" id="KAK9234920.1"/>
    </source>
</evidence>
<gene>
    <name evidence="1" type="ORF">V1525DRAFT_411515</name>
</gene>
<organism evidence="1 2">
    <name type="scientific">Lipomyces kononenkoae</name>
    <name type="common">Yeast</name>
    <dbReference type="NCBI Taxonomy" id="34357"/>
    <lineage>
        <taxon>Eukaryota</taxon>
        <taxon>Fungi</taxon>
        <taxon>Dikarya</taxon>
        <taxon>Ascomycota</taxon>
        <taxon>Saccharomycotina</taxon>
        <taxon>Lipomycetes</taxon>
        <taxon>Lipomycetales</taxon>
        <taxon>Lipomycetaceae</taxon>
        <taxon>Lipomyces</taxon>
    </lineage>
</organism>
<evidence type="ECO:0000313" key="2">
    <source>
        <dbReference type="Proteomes" id="UP001433508"/>
    </source>
</evidence>
<name>A0ACC3SUE4_LIPKO</name>
<comment type="caution">
    <text evidence="1">The sequence shown here is derived from an EMBL/GenBank/DDBJ whole genome shotgun (WGS) entry which is preliminary data.</text>
</comment>
<dbReference type="Proteomes" id="UP001433508">
    <property type="component" value="Unassembled WGS sequence"/>
</dbReference>
<sequence>MSNHISYAEVASREWNLPPEDKLSNLAEASAPLAATGTEKPTASSTIWALTVCGLSLLSWGIIVAIFLLLGIGLGVGLGVGLHNRPGPTPTSSSQAITAAPTYTHTATALDITSTLPFTTTTLPFTTPSTSATHTVDFSVYSSDSAINGTYLTWVGDAGQHDVYPVFLGDHSEFFYTTDNNTVYAGFDDTMGNPVYLQITAYGDSSVVLAADNTTSMTITGTVSLTLKSNSAITCAQQNTTVESIPGWNDTGAIPWQVFVFFSAETAPADCKTINIYYSIQ</sequence>
<keyword evidence="2" id="KW-1185">Reference proteome</keyword>
<accession>A0ACC3SUE4</accession>
<proteinExistence type="predicted"/>
<protein>
    <submittedName>
        <fullName evidence="1">Uncharacterized protein</fullName>
    </submittedName>
</protein>
<reference evidence="2" key="1">
    <citation type="journal article" date="2024" name="Front. Bioeng. Biotechnol.">
        <title>Genome-scale model development and genomic sequencing of the oleaginous clade Lipomyces.</title>
        <authorList>
            <person name="Czajka J.J."/>
            <person name="Han Y."/>
            <person name="Kim J."/>
            <person name="Mondo S.J."/>
            <person name="Hofstad B.A."/>
            <person name="Robles A."/>
            <person name="Haridas S."/>
            <person name="Riley R."/>
            <person name="LaButti K."/>
            <person name="Pangilinan J."/>
            <person name="Andreopoulos W."/>
            <person name="Lipzen A."/>
            <person name="Yan J."/>
            <person name="Wang M."/>
            <person name="Ng V."/>
            <person name="Grigoriev I.V."/>
            <person name="Spatafora J.W."/>
            <person name="Magnuson J.K."/>
            <person name="Baker S.E."/>
            <person name="Pomraning K.R."/>
        </authorList>
    </citation>
    <scope>NUCLEOTIDE SEQUENCE [LARGE SCALE GENOMIC DNA]</scope>
    <source>
        <strain evidence="2">CBS 7786</strain>
    </source>
</reference>
<dbReference type="EMBL" id="MU971441">
    <property type="protein sequence ID" value="KAK9234920.1"/>
    <property type="molecule type" value="Genomic_DNA"/>
</dbReference>